<evidence type="ECO:0000313" key="5">
    <source>
        <dbReference type="EMBL" id="GBG34929.1"/>
    </source>
</evidence>
<dbReference type="PANTHER" id="PTHR22870">
    <property type="entry name" value="REGULATOR OF CHROMOSOME CONDENSATION"/>
    <property type="match status" value="1"/>
</dbReference>
<evidence type="ECO:0000256" key="3">
    <source>
        <dbReference type="PROSITE-ProRule" id="PRU00235"/>
    </source>
</evidence>
<accession>A0A2R5GX72</accession>
<dbReference type="Gene3D" id="3.80.10.10">
    <property type="entry name" value="Ribonuclease Inhibitor"/>
    <property type="match status" value="1"/>
</dbReference>
<protein>
    <submittedName>
        <fullName evidence="5">E3 ubiquitin-protein ligase HERC2</fullName>
    </submittedName>
</protein>
<dbReference type="EMBL" id="BEYU01000233">
    <property type="protein sequence ID" value="GBG34929.1"/>
    <property type="molecule type" value="Genomic_DNA"/>
</dbReference>
<keyword evidence="2" id="KW-0106">Calcium</keyword>
<dbReference type="Proteomes" id="UP000241890">
    <property type="component" value="Unassembled WGS sequence"/>
</dbReference>
<dbReference type="InterPro" id="IPR058923">
    <property type="entry name" value="RCC1-like_dom"/>
</dbReference>
<dbReference type="Pfam" id="PF25390">
    <property type="entry name" value="WD40_RLD"/>
    <property type="match status" value="1"/>
</dbReference>
<dbReference type="PANTHER" id="PTHR22870:SF408">
    <property type="entry name" value="OS09G0560450 PROTEIN"/>
    <property type="match status" value="1"/>
</dbReference>
<dbReference type="InterPro" id="IPR002048">
    <property type="entry name" value="EF_hand_dom"/>
</dbReference>
<dbReference type="PROSITE" id="PS00626">
    <property type="entry name" value="RCC1_2"/>
    <property type="match status" value="1"/>
</dbReference>
<dbReference type="InParanoid" id="A0A2R5GX72"/>
<dbReference type="InterPro" id="IPR032675">
    <property type="entry name" value="LRR_dom_sf"/>
</dbReference>
<organism evidence="5 6">
    <name type="scientific">Hondaea fermentalgiana</name>
    <dbReference type="NCBI Taxonomy" id="2315210"/>
    <lineage>
        <taxon>Eukaryota</taxon>
        <taxon>Sar</taxon>
        <taxon>Stramenopiles</taxon>
        <taxon>Bigyra</taxon>
        <taxon>Labyrinthulomycetes</taxon>
        <taxon>Thraustochytrida</taxon>
        <taxon>Thraustochytriidae</taxon>
        <taxon>Hondaea</taxon>
    </lineage>
</organism>
<dbReference type="PROSITE" id="PS50012">
    <property type="entry name" value="RCC1_3"/>
    <property type="match status" value="3"/>
</dbReference>
<dbReference type="InterPro" id="IPR051210">
    <property type="entry name" value="Ub_ligase/GEF_domain"/>
</dbReference>
<dbReference type="Gene3D" id="2.130.10.30">
    <property type="entry name" value="Regulator of chromosome condensation 1/beta-lactamase-inhibitor protein II"/>
    <property type="match status" value="1"/>
</dbReference>
<dbReference type="AlphaFoldDB" id="A0A2R5GX72"/>
<dbReference type="PROSITE" id="PS00018">
    <property type="entry name" value="EF_HAND_1"/>
    <property type="match status" value="4"/>
</dbReference>
<evidence type="ECO:0000313" key="6">
    <source>
        <dbReference type="Proteomes" id="UP000241890"/>
    </source>
</evidence>
<comment type="caution">
    <text evidence="5">The sequence shown here is derived from an EMBL/GenBank/DDBJ whole genome shotgun (WGS) entry which is preliminary data.</text>
</comment>
<feature type="repeat" description="RCC1" evidence="3">
    <location>
        <begin position="200"/>
        <end position="254"/>
    </location>
</feature>
<dbReference type="CDD" id="cd00051">
    <property type="entry name" value="EFh"/>
    <property type="match status" value="2"/>
</dbReference>
<keyword evidence="6" id="KW-1185">Reference proteome</keyword>
<dbReference type="SUPFAM" id="SSF52047">
    <property type="entry name" value="RNI-like"/>
    <property type="match status" value="1"/>
</dbReference>
<dbReference type="InterPro" id="IPR009091">
    <property type="entry name" value="RCC1/BLIP-II"/>
</dbReference>
<dbReference type="OrthoDB" id="5981550at2759"/>
<dbReference type="SUPFAM" id="SSF50985">
    <property type="entry name" value="RCC1/BLIP-II"/>
    <property type="match status" value="1"/>
</dbReference>
<feature type="domain" description="EF-hand" evidence="4">
    <location>
        <begin position="901"/>
        <end position="931"/>
    </location>
</feature>
<proteinExistence type="predicted"/>
<dbReference type="Pfam" id="PF13499">
    <property type="entry name" value="EF-hand_7"/>
    <property type="match status" value="2"/>
</dbReference>
<evidence type="ECO:0000256" key="2">
    <source>
        <dbReference type="ARBA" id="ARBA00022837"/>
    </source>
</evidence>
<gene>
    <name evidence="5" type="ORF">FCC1311_111522</name>
</gene>
<dbReference type="PROSITE" id="PS50222">
    <property type="entry name" value="EF_HAND_2"/>
    <property type="match status" value="4"/>
</dbReference>
<dbReference type="SUPFAM" id="SSF47473">
    <property type="entry name" value="EF-hand"/>
    <property type="match status" value="1"/>
</dbReference>
<feature type="repeat" description="RCC1" evidence="3">
    <location>
        <begin position="83"/>
        <end position="140"/>
    </location>
</feature>
<feature type="repeat" description="RCC1" evidence="3">
    <location>
        <begin position="141"/>
        <end position="197"/>
    </location>
</feature>
<evidence type="ECO:0000259" key="4">
    <source>
        <dbReference type="PROSITE" id="PS50222"/>
    </source>
</evidence>
<feature type="domain" description="EF-hand" evidence="4">
    <location>
        <begin position="862"/>
        <end position="897"/>
    </location>
</feature>
<sequence length="1127" mass="128184">MSIERKQAMPNLHRFAQTQVKERQADVVQTSKRISAKQRELDQRKWTSKELLSRFTPVLSLGKSRILHVAAGHHHTLLLDEAGQVLSFGEGSHGQLGHGDKRNLASPRVLARLQREVLGKENNVVALAAGMTFSIALTSSGRLLSWGYGPYGELGRGEQATSSSLPQELIQVPTAIGECGYSAVTCGAHHVLALSASDSRTLCVWGRNEFGQLGNGTRRNVFAPETLNRAATWWTCSVISMSAGDRHSAIITEAGDLWCWGRGRHGQLCQAVPNRGGKTPDTVTPISLQSDLHPKPLCVVRIREPAEDVKHFDELVDDMLISVDEDGAAQCSEAHNAWDAGQLVSTSQVDILRDGIAQPVDILLFAGRSPFFAPGQLPARTLSPGATARRAREFSEKFQKQYKKDIPPVLVRRKTQYLKRNIDFKGASAMEKYESIIAKHAAEWGDILEEQGWAREVDSGNYIPYKTLYDLQAYGRRLEDDNTILEMRRIFFHFDKDASGEIDAYEMCVAMQQLGYSVSVRRAKRIIKRYDNDKNGTISLEEFLDFCYAEIIRKGRSIGWLRRLFNRRQVVARTDPPPAVPSKLPPAKLRREERERMLWFKYRRRLRAPGRVFPDTYARFVKAFMQECVEAEIWNTIPARLRKQLCVPNSQPLYHIGEIDLSECDVTDAYVDALCTALKCAPVVRRLDLRHNHITHVGAELLQEVLLRHDELADYQDCAKCLACGDLLAFDDPRDPRTPSQSCGCSPGSRGGRLYQLPVYWLEHVVIEDPMTKAQRQASHKVGLALELDAFTARALRKQLSMRMFLHGHISKVREDDPETDANSQPTKTFRERDFEGWIKQRIARAQSDLERALTMHVDNDVKIREIRRVFVEADKDNSGYLDQKELRRCLTHLGIDRKLAKEVFQEIDKDNNGFVTLDELEQCIDMLISRSDVKFLGRKRKNAVSEKELQREKDEITSLIKDLGHFGAMMWERFHLLQYRSHANGRLQNNTLSLKRKFFNASRQAFHASDPPLHENAILGMIEDARVKCWNDLKSSFPWSAESETWSACEASLLKFSDILKMHYVSLNRQVCVVEACPGLRHAVLLTQRRIPWIRGYQDDGKQETRHLWNERIVHGIQSLDTVLAD</sequence>
<feature type="domain" description="EF-hand" evidence="4">
    <location>
        <begin position="518"/>
        <end position="553"/>
    </location>
</feature>
<dbReference type="Gene3D" id="1.10.238.10">
    <property type="entry name" value="EF-hand"/>
    <property type="match status" value="2"/>
</dbReference>
<evidence type="ECO:0000256" key="1">
    <source>
        <dbReference type="ARBA" id="ARBA00022737"/>
    </source>
</evidence>
<dbReference type="SMART" id="SM00368">
    <property type="entry name" value="LRR_RI"/>
    <property type="match status" value="2"/>
</dbReference>
<dbReference type="InterPro" id="IPR000408">
    <property type="entry name" value="Reg_chr_condens"/>
</dbReference>
<reference evidence="5 6" key="1">
    <citation type="submission" date="2017-12" db="EMBL/GenBank/DDBJ databases">
        <title>Sequencing, de novo assembly and annotation of complete genome of a new Thraustochytrid species, strain FCC1311.</title>
        <authorList>
            <person name="Sedici K."/>
            <person name="Godart F."/>
            <person name="Aiese Cigliano R."/>
            <person name="Sanseverino W."/>
            <person name="Barakat M."/>
            <person name="Ortet P."/>
            <person name="Marechal E."/>
            <person name="Cagnac O."/>
            <person name="Amato A."/>
        </authorList>
    </citation>
    <scope>NUCLEOTIDE SEQUENCE [LARGE SCALE GENOMIC DNA]</scope>
</reference>
<keyword evidence="1" id="KW-0677">Repeat</keyword>
<dbReference type="InterPro" id="IPR011992">
    <property type="entry name" value="EF-hand-dom_pair"/>
</dbReference>
<feature type="domain" description="EF-hand" evidence="4">
    <location>
        <begin position="482"/>
        <end position="517"/>
    </location>
</feature>
<name>A0A2R5GX72_9STRA</name>
<dbReference type="GO" id="GO:0005509">
    <property type="term" value="F:calcium ion binding"/>
    <property type="evidence" value="ECO:0007669"/>
    <property type="project" value="InterPro"/>
</dbReference>
<dbReference type="InterPro" id="IPR018247">
    <property type="entry name" value="EF_Hand_1_Ca_BS"/>
</dbReference>
<dbReference type="PRINTS" id="PR00633">
    <property type="entry name" value="RCCNDNSATION"/>
</dbReference>
<dbReference type="SMART" id="SM00054">
    <property type="entry name" value="EFh"/>
    <property type="match status" value="4"/>
</dbReference>